<dbReference type="GO" id="GO:0008380">
    <property type="term" value="P:RNA splicing"/>
    <property type="evidence" value="ECO:0007669"/>
    <property type="project" value="UniProtKB-KW"/>
</dbReference>
<keyword evidence="7" id="KW-0175">Coiled coil</keyword>
<evidence type="ECO:0000256" key="5">
    <source>
        <dbReference type="ARBA" id="ARBA00023187"/>
    </source>
</evidence>
<reference evidence="10" key="1">
    <citation type="submission" date="2021-01" db="EMBL/GenBank/DDBJ databases">
        <authorList>
            <person name="Corre E."/>
            <person name="Pelletier E."/>
            <person name="Niang G."/>
            <person name="Scheremetjew M."/>
            <person name="Finn R."/>
            <person name="Kale V."/>
            <person name="Holt S."/>
            <person name="Cochrane G."/>
            <person name="Meng A."/>
            <person name="Brown T."/>
            <person name="Cohen L."/>
        </authorList>
    </citation>
    <scope>NUCLEOTIDE SEQUENCE</scope>
    <source>
        <strain evidence="10">CCMP645</strain>
    </source>
</reference>
<feature type="region of interest" description="Disordered" evidence="8">
    <location>
        <begin position="98"/>
        <end position="117"/>
    </location>
</feature>
<evidence type="ECO:0000256" key="6">
    <source>
        <dbReference type="ARBA" id="ARBA00023242"/>
    </source>
</evidence>
<gene>
    <name evidence="10" type="ORF">PCAR00345_LOCUS7003</name>
</gene>
<keyword evidence="6" id="KW-0539">Nucleus</keyword>
<dbReference type="Gene3D" id="6.10.140.420">
    <property type="match status" value="1"/>
</dbReference>
<evidence type="ECO:0000256" key="1">
    <source>
        <dbReference type="ARBA" id="ARBA00004123"/>
    </source>
</evidence>
<dbReference type="PANTHER" id="PTHR36562">
    <property type="entry name" value="SERINE/ARGININE REPETITIVE MATRIX 2"/>
    <property type="match status" value="1"/>
</dbReference>
<dbReference type="EMBL" id="HBIZ01011691">
    <property type="protein sequence ID" value="CAE0754416.1"/>
    <property type="molecule type" value="Transcribed_RNA"/>
</dbReference>
<dbReference type="SMART" id="SM01115">
    <property type="entry name" value="cwf21"/>
    <property type="match status" value="1"/>
</dbReference>
<evidence type="ECO:0000256" key="7">
    <source>
        <dbReference type="SAM" id="Coils"/>
    </source>
</evidence>
<dbReference type="InterPro" id="IPR013170">
    <property type="entry name" value="mRNA_splic_Cwf21_dom"/>
</dbReference>
<proteinExistence type="inferred from homology"/>
<feature type="domain" description="CWF21" evidence="9">
    <location>
        <begin position="56"/>
        <end position="101"/>
    </location>
</feature>
<evidence type="ECO:0000256" key="3">
    <source>
        <dbReference type="ARBA" id="ARBA00022664"/>
    </source>
</evidence>
<accession>A0A7S4B540</accession>
<sequence length="258" mass="28628">MYNGIGLATVRGSGTNGYVTRNLSFVTKTREKQQKTVFRADFAGDGAPRKANTDIIQHNRKREVELKVAQLQEALEEQGLNEADIEKRVAEMRRKLLDKLPKEPTKSSSDVKRTGETHADAAAKEQENYALKDALGISSAYVGGSAFDRELQEKKRQERLAEKAAEEAEKEELLSLLEKVPKRSCSSACYSFTFLAEQDCPLQLFRAQAAAAMPQGGLRRLGLQQNVKDVKAVMFTRDPCRGVALLYAACCFTLDSFA</sequence>
<dbReference type="CDD" id="cd21372">
    <property type="entry name" value="cwf21_CWC21-like"/>
    <property type="match status" value="1"/>
</dbReference>
<comment type="subcellular location">
    <subcellularLocation>
        <location evidence="1">Nucleus</location>
    </subcellularLocation>
</comment>
<protein>
    <recommendedName>
        <fullName evidence="9">CWF21 domain-containing protein</fullName>
    </recommendedName>
</protein>
<keyword evidence="5" id="KW-0508">mRNA splicing</keyword>
<evidence type="ECO:0000256" key="2">
    <source>
        <dbReference type="ARBA" id="ARBA00005954"/>
    </source>
</evidence>
<evidence type="ECO:0000313" key="10">
    <source>
        <dbReference type="EMBL" id="CAE0754416.1"/>
    </source>
</evidence>
<evidence type="ECO:0000256" key="4">
    <source>
        <dbReference type="ARBA" id="ARBA00022728"/>
    </source>
</evidence>
<keyword evidence="3" id="KW-0507">mRNA processing</keyword>
<organism evidence="10">
    <name type="scientific">Chrysotila carterae</name>
    <name type="common">Marine alga</name>
    <name type="synonym">Syracosphaera carterae</name>
    <dbReference type="NCBI Taxonomy" id="13221"/>
    <lineage>
        <taxon>Eukaryota</taxon>
        <taxon>Haptista</taxon>
        <taxon>Haptophyta</taxon>
        <taxon>Prymnesiophyceae</taxon>
        <taxon>Isochrysidales</taxon>
        <taxon>Isochrysidaceae</taxon>
        <taxon>Chrysotila</taxon>
    </lineage>
</organism>
<dbReference type="PANTHER" id="PTHR36562:SF5">
    <property type="entry name" value="SERINE_ARGININE REPETITIVE MATRIX 2"/>
    <property type="match status" value="1"/>
</dbReference>
<evidence type="ECO:0000256" key="8">
    <source>
        <dbReference type="SAM" id="MobiDB-lite"/>
    </source>
</evidence>
<feature type="coiled-coil region" evidence="7">
    <location>
        <begin position="61"/>
        <end position="88"/>
    </location>
</feature>
<name>A0A7S4B540_CHRCT</name>
<keyword evidence="4" id="KW-0747">Spliceosome</keyword>
<comment type="similarity">
    <text evidence="2">Belongs to the CWC21 family.</text>
</comment>
<evidence type="ECO:0000259" key="9">
    <source>
        <dbReference type="SMART" id="SM01115"/>
    </source>
</evidence>
<dbReference type="GO" id="GO:0005681">
    <property type="term" value="C:spliceosomal complex"/>
    <property type="evidence" value="ECO:0007669"/>
    <property type="project" value="UniProtKB-KW"/>
</dbReference>
<feature type="coiled-coil region" evidence="7">
    <location>
        <begin position="147"/>
        <end position="174"/>
    </location>
</feature>
<dbReference type="AlphaFoldDB" id="A0A7S4B540"/>
<dbReference type="GO" id="GO:0006397">
    <property type="term" value="P:mRNA processing"/>
    <property type="evidence" value="ECO:0007669"/>
    <property type="project" value="UniProtKB-KW"/>
</dbReference>
<dbReference type="InterPro" id="IPR051372">
    <property type="entry name" value="CWC21"/>
</dbReference>
<dbReference type="Pfam" id="PF08312">
    <property type="entry name" value="cwf21"/>
    <property type="match status" value="1"/>
</dbReference>